<dbReference type="SUPFAM" id="SSF53187">
    <property type="entry name" value="Zn-dependent exopeptidases"/>
    <property type="match status" value="1"/>
</dbReference>
<dbReference type="GO" id="GO:0005737">
    <property type="term" value="C:cytoplasm"/>
    <property type="evidence" value="ECO:0007669"/>
    <property type="project" value="UniProtKB-SubCell"/>
</dbReference>
<comment type="cofactor">
    <cofactor evidence="8">
        <name>Mn(2+)</name>
        <dbReference type="ChEBI" id="CHEBI:29035"/>
    </cofactor>
    <text evidence="8">Binds 2 manganese ions per subunit.</text>
</comment>
<evidence type="ECO:0000256" key="7">
    <source>
        <dbReference type="ARBA" id="ARBA00023211"/>
    </source>
</evidence>
<feature type="binding site" evidence="8">
    <location>
        <position position="336"/>
    </location>
    <ligand>
        <name>Mn(2+)</name>
        <dbReference type="ChEBI" id="CHEBI:29035"/>
        <label>2</label>
    </ligand>
</feature>
<dbReference type="Pfam" id="PF02789">
    <property type="entry name" value="Peptidase_M17_N"/>
    <property type="match status" value="1"/>
</dbReference>
<keyword evidence="6 8" id="KW-0378">Hydrolase</keyword>
<dbReference type="InterPro" id="IPR008283">
    <property type="entry name" value="Peptidase_M17_N"/>
</dbReference>
<dbReference type="AlphaFoldDB" id="A0A370F2Y8"/>
<evidence type="ECO:0000256" key="6">
    <source>
        <dbReference type="ARBA" id="ARBA00022801"/>
    </source>
</evidence>
<gene>
    <name evidence="8" type="primary">pepA</name>
    <name evidence="10" type="ORF">DFR41_12120</name>
</gene>
<organism evidence="10 11">
    <name type="scientific">Pseudacidovorax intermedius</name>
    <dbReference type="NCBI Taxonomy" id="433924"/>
    <lineage>
        <taxon>Bacteria</taxon>
        <taxon>Pseudomonadati</taxon>
        <taxon>Pseudomonadota</taxon>
        <taxon>Betaproteobacteria</taxon>
        <taxon>Burkholderiales</taxon>
        <taxon>Comamonadaceae</taxon>
        <taxon>Pseudacidovorax</taxon>
    </lineage>
</organism>
<keyword evidence="8" id="KW-0479">Metal-binding</keyword>
<evidence type="ECO:0000256" key="8">
    <source>
        <dbReference type="HAMAP-Rule" id="MF_00181"/>
    </source>
</evidence>
<evidence type="ECO:0000256" key="3">
    <source>
        <dbReference type="ARBA" id="ARBA00009528"/>
    </source>
</evidence>
<dbReference type="InterPro" id="IPR011356">
    <property type="entry name" value="Leucine_aapep/pepB"/>
</dbReference>
<dbReference type="CDD" id="cd00433">
    <property type="entry name" value="Peptidase_M17"/>
    <property type="match status" value="1"/>
</dbReference>
<dbReference type="STRING" id="433924.NS331_19725"/>
<proteinExistence type="inferred from homology"/>
<dbReference type="PRINTS" id="PR00481">
    <property type="entry name" value="LAMNOPPTDASE"/>
</dbReference>
<dbReference type="PANTHER" id="PTHR11963">
    <property type="entry name" value="LEUCINE AMINOPEPTIDASE-RELATED"/>
    <property type="match status" value="1"/>
</dbReference>
<evidence type="ECO:0000256" key="4">
    <source>
        <dbReference type="ARBA" id="ARBA00022438"/>
    </source>
</evidence>
<feature type="binding site" evidence="8">
    <location>
        <position position="252"/>
    </location>
    <ligand>
        <name>Mn(2+)</name>
        <dbReference type="ChEBI" id="CHEBI:29035"/>
        <label>2</label>
    </ligand>
</feature>
<feature type="binding site" evidence="8">
    <location>
        <position position="257"/>
    </location>
    <ligand>
        <name>Mn(2+)</name>
        <dbReference type="ChEBI" id="CHEBI:29035"/>
        <label>2</label>
    </ligand>
</feature>
<dbReference type="PROSITE" id="PS00631">
    <property type="entry name" value="CYTOSOL_AP"/>
    <property type="match status" value="1"/>
</dbReference>
<dbReference type="InterPro" id="IPR043472">
    <property type="entry name" value="Macro_dom-like"/>
</dbReference>
<dbReference type="SUPFAM" id="SSF52949">
    <property type="entry name" value="Macro domain-like"/>
    <property type="match status" value="1"/>
</dbReference>
<feature type="active site" evidence="8">
    <location>
        <position position="338"/>
    </location>
</feature>
<keyword evidence="11" id="KW-1185">Reference proteome</keyword>
<evidence type="ECO:0000259" key="9">
    <source>
        <dbReference type="PROSITE" id="PS00631"/>
    </source>
</evidence>
<sequence length="499" mass="51669">MDFQLKTLGLAQAASEKADALVVLVHDDFKGEGSDGVSRLLAQARKAGDLKGKPGKLIAAYGAADVSATRLVLCSAGDLSSTAVRSAVGAALQAVKSAAPKKLAMVFAGAVDARALHAAVLAAADASYVYTTTQSKPEPRTIRQLVLGVADVSGLQAGFDVARATVRGVEFAKEWANRPGNHSTPTMLAEAAQSLARGPKLKVEVLGPREVAKLGMGAFMAVAQGSEQPLRFIVLRYQGAAKDVAPQVLVGKGITFDTGGVSLKPAAEMDEMKFDMGGAASVLGVFRALGEIQPAINVVGLIPSCENMNDGRAVKPGDVVTSMDGQTIEILNTDAEGRLILCDALTYAKRFAPKAVIDIATLTGACVVALGGVRSGLFSSDDALAEALQRAGENAQDRCWRMPLDDEYAEGLKTRFADVANVAGRAGGAITAAKFLQRFTADFAWAHLDIAGTAWKSGGAKGATGRPVGLLLDYLLSQAAEGAVPAAPRKRARKTPVSA</sequence>
<comment type="subcellular location">
    <subcellularLocation>
        <location evidence="8">Cytoplasm</location>
    </subcellularLocation>
</comment>
<dbReference type="InterPro" id="IPR023042">
    <property type="entry name" value="Peptidase_M17_leu_NH2_pept"/>
</dbReference>
<dbReference type="InterPro" id="IPR000819">
    <property type="entry name" value="Peptidase_M17_C"/>
</dbReference>
<dbReference type="GO" id="GO:0070006">
    <property type="term" value="F:metalloaminopeptidase activity"/>
    <property type="evidence" value="ECO:0007669"/>
    <property type="project" value="InterPro"/>
</dbReference>
<feature type="binding site" evidence="8">
    <location>
        <position position="257"/>
    </location>
    <ligand>
        <name>Mn(2+)</name>
        <dbReference type="ChEBI" id="CHEBI:29035"/>
        <label>1</label>
    </ligand>
</feature>
<accession>A0A370F2Y8</accession>
<dbReference type="Pfam" id="PF00883">
    <property type="entry name" value="Peptidase_M17"/>
    <property type="match status" value="1"/>
</dbReference>
<comment type="similarity">
    <text evidence="3 8">Belongs to the peptidase M17 family.</text>
</comment>
<comment type="catalytic activity">
    <reaction evidence="2 8">
        <text>Release of an N-terminal amino acid, preferentially leucine, but not glutamic or aspartic acids.</text>
        <dbReference type="EC" id="3.4.11.10"/>
    </reaction>
</comment>
<evidence type="ECO:0000313" key="10">
    <source>
        <dbReference type="EMBL" id="RDI16516.1"/>
    </source>
</evidence>
<evidence type="ECO:0000256" key="2">
    <source>
        <dbReference type="ARBA" id="ARBA00000967"/>
    </source>
</evidence>
<feature type="binding site" evidence="8">
    <location>
        <position position="275"/>
    </location>
    <ligand>
        <name>Mn(2+)</name>
        <dbReference type="ChEBI" id="CHEBI:29035"/>
        <label>2</label>
    </ligand>
</feature>
<dbReference type="HAMAP" id="MF_00181">
    <property type="entry name" value="Cytosol_peptidase_M17"/>
    <property type="match status" value="1"/>
</dbReference>
<comment type="catalytic activity">
    <reaction evidence="1 8">
        <text>Release of an N-terminal amino acid, Xaa-|-Yaa-, in which Xaa is preferably Leu, but may be other amino acids including Pro although not Arg or Lys, and Yaa may be Pro. Amino acid amides and methyl esters are also readily hydrolyzed, but rates on arylamides are exceedingly low.</text>
        <dbReference type="EC" id="3.4.11.1"/>
    </reaction>
</comment>
<reference evidence="10 11" key="1">
    <citation type="submission" date="2018-07" db="EMBL/GenBank/DDBJ databases">
        <title>Genomic Encyclopedia of Type Strains, Phase IV (KMG-IV): sequencing the most valuable type-strain genomes for metagenomic binning, comparative biology and taxonomic classification.</title>
        <authorList>
            <person name="Goeker M."/>
        </authorList>
    </citation>
    <scope>NUCLEOTIDE SEQUENCE [LARGE SCALE GENOMIC DNA]</scope>
    <source>
        <strain evidence="10 11">DSM 21352</strain>
    </source>
</reference>
<keyword evidence="7 8" id="KW-0464">Manganese</keyword>
<dbReference type="Gene3D" id="3.40.220.10">
    <property type="entry name" value="Leucine Aminopeptidase, subunit E, domain 1"/>
    <property type="match status" value="1"/>
</dbReference>
<comment type="caution">
    <text evidence="10">The sequence shown here is derived from an EMBL/GenBank/DDBJ whole genome shotgun (WGS) entry which is preliminary data.</text>
</comment>
<keyword evidence="4 8" id="KW-0031">Aminopeptidase</keyword>
<dbReference type="EC" id="3.4.11.10" evidence="8"/>
<feature type="active site" evidence="8">
    <location>
        <position position="264"/>
    </location>
</feature>
<dbReference type="EMBL" id="QQAV01000021">
    <property type="protein sequence ID" value="RDI16516.1"/>
    <property type="molecule type" value="Genomic_DNA"/>
</dbReference>
<feature type="binding site" evidence="8">
    <location>
        <position position="334"/>
    </location>
    <ligand>
        <name>Mn(2+)</name>
        <dbReference type="ChEBI" id="CHEBI:29035"/>
        <label>1</label>
    </ligand>
</feature>
<dbReference type="PANTHER" id="PTHR11963:SF23">
    <property type="entry name" value="CYTOSOL AMINOPEPTIDASE"/>
    <property type="match status" value="1"/>
</dbReference>
<feature type="domain" description="Cytosol aminopeptidase" evidence="9">
    <location>
        <begin position="332"/>
        <end position="339"/>
    </location>
</feature>
<keyword evidence="8" id="KW-0963">Cytoplasm</keyword>
<evidence type="ECO:0000313" key="11">
    <source>
        <dbReference type="Proteomes" id="UP000255265"/>
    </source>
</evidence>
<dbReference type="Proteomes" id="UP000255265">
    <property type="component" value="Unassembled WGS sequence"/>
</dbReference>
<dbReference type="RefSeq" id="WP_017761926.1">
    <property type="nucleotide sequence ID" value="NZ_QQAV01000021.1"/>
</dbReference>
<keyword evidence="5 8" id="KW-0645">Protease</keyword>
<evidence type="ECO:0000256" key="1">
    <source>
        <dbReference type="ARBA" id="ARBA00000135"/>
    </source>
</evidence>
<feature type="binding site" evidence="8">
    <location>
        <position position="336"/>
    </location>
    <ligand>
        <name>Mn(2+)</name>
        <dbReference type="ChEBI" id="CHEBI:29035"/>
        <label>1</label>
    </ligand>
</feature>
<comment type="function">
    <text evidence="8">Presumably involved in the processing and regular turnover of intracellular proteins. Catalyzes the removal of unsubstituted N-terminal amino acids from various peptides.</text>
</comment>
<dbReference type="Gene3D" id="3.40.630.10">
    <property type="entry name" value="Zn peptidases"/>
    <property type="match status" value="1"/>
</dbReference>
<dbReference type="NCBIfam" id="NF002074">
    <property type="entry name" value="PRK00913.1-4"/>
    <property type="match status" value="1"/>
</dbReference>
<dbReference type="EC" id="3.4.11.1" evidence="8"/>
<name>A0A370F2Y8_9BURK</name>
<evidence type="ECO:0000256" key="5">
    <source>
        <dbReference type="ARBA" id="ARBA00022670"/>
    </source>
</evidence>
<protein>
    <recommendedName>
        <fullName evidence="8">Probable cytosol aminopeptidase</fullName>
        <ecNumber evidence="8">3.4.11.1</ecNumber>
    </recommendedName>
    <alternativeName>
        <fullName evidence="8">Leucine aminopeptidase</fullName>
        <shortName evidence="8">LAP</shortName>
        <ecNumber evidence="8">3.4.11.10</ecNumber>
    </alternativeName>
    <alternativeName>
        <fullName evidence="8">Leucyl aminopeptidase</fullName>
    </alternativeName>
</protein>
<dbReference type="GO" id="GO:0006508">
    <property type="term" value="P:proteolysis"/>
    <property type="evidence" value="ECO:0007669"/>
    <property type="project" value="UniProtKB-KW"/>
</dbReference>
<dbReference type="OrthoDB" id="9809354at2"/>
<dbReference type="GO" id="GO:0030145">
    <property type="term" value="F:manganese ion binding"/>
    <property type="evidence" value="ECO:0007669"/>
    <property type="project" value="UniProtKB-UniRule"/>
</dbReference>